<evidence type="ECO:0000313" key="5">
    <source>
        <dbReference type="EMBL" id="PCJ28710.1"/>
    </source>
</evidence>
<protein>
    <submittedName>
        <fullName evidence="5">Stress response translation initiation inhibitor YciH</fullName>
    </submittedName>
</protein>
<reference evidence="6" key="1">
    <citation type="submission" date="2017-08" db="EMBL/GenBank/DDBJ databases">
        <title>A dynamic microbial community with high functional redundancy inhabits the cold, oxic subseafloor aquifer.</title>
        <authorList>
            <person name="Tully B.J."/>
            <person name="Wheat C.G."/>
            <person name="Glazer B.T."/>
            <person name="Huber J.A."/>
        </authorList>
    </citation>
    <scope>NUCLEOTIDE SEQUENCE [LARGE SCALE GENOMIC DNA]</scope>
</reference>
<feature type="domain" description="SUI1" evidence="4">
    <location>
        <begin position="47"/>
        <end position="110"/>
    </location>
</feature>
<dbReference type="InterPro" id="IPR036877">
    <property type="entry name" value="SUI1_dom_sf"/>
</dbReference>
<proteinExistence type="inferred from homology"/>
<dbReference type="InterPro" id="IPR001950">
    <property type="entry name" value="SUI1"/>
</dbReference>
<dbReference type="Pfam" id="PF01253">
    <property type="entry name" value="SUI1"/>
    <property type="match status" value="1"/>
</dbReference>
<dbReference type="GO" id="GO:0006417">
    <property type="term" value="P:regulation of translation"/>
    <property type="evidence" value="ECO:0007669"/>
    <property type="project" value="UniProtKB-KW"/>
</dbReference>
<dbReference type="Proteomes" id="UP000218327">
    <property type="component" value="Unassembled WGS sequence"/>
</dbReference>
<dbReference type="EMBL" id="NVVJ01000001">
    <property type="protein sequence ID" value="PCJ28710.1"/>
    <property type="molecule type" value="Genomic_DNA"/>
</dbReference>
<dbReference type="GO" id="GO:0003743">
    <property type="term" value="F:translation initiation factor activity"/>
    <property type="evidence" value="ECO:0007669"/>
    <property type="project" value="InterPro"/>
</dbReference>
<evidence type="ECO:0000259" key="4">
    <source>
        <dbReference type="PROSITE" id="PS50296"/>
    </source>
</evidence>
<keyword evidence="3" id="KW-0648">Protein biosynthesis</keyword>
<dbReference type="InterPro" id="IPR005872">
    <property type="entry name" value="SUI1_arc_bac"/>
</dbReference>
<dbReference type="GO" id="GO:0001731">
    <property type="term" value="P:formation of translation preinitiation complex"/>
    <property type="evidence" value="ECO:0007669"/>
    <property type="project" value="TreeGrafter"/>
</dbReference>
<dbReference type="Gene3D" id="3.30.780.10">
    <property type="entry name" value="SUI1-like domain"/>
    <property type="match status" value="1"/>
</dbReference>
<dbReference type="AlphaFoldDB" id="A0A2A5BBF8"/>
<accession>A0A2A5BBF8</accession>
<dbReference type="CDD" id="cd11567">
    <property type="entry name" value="YciH_like"/>
    <property type="match status" value="1"/>
</dbReference>
<evidence type="ECO:0000256" key="3">
    <source>
        <dbReference type="ARBA" id="ARBA00022917"/>
    </source>
</evidence>
<comment type="caution">
    <text evidence="5">The sequence shown here is derived from an EMBL/GenBank/DDBJ whole genome shotgun (WGS) entry which is preliminary data.</text>
</comment>
<evidence type="ECO:0000256" key="2">
    <source>
        <dbReference type="ARBA" id="ARBA00022845"/>
    </source>
</evidence>
<evidence type="ECO:0000256" key="1">
    <source>
        <dbReference type="ARBA" id="ARBA00005422"/>
    </source>
</evidence>
<sequence>MSNSRLVYTTAGSGNCPGCHKPLKKCRCRIAAMPNVPIKEQIIRIGKETKGRKGKGVTLVSGLQIDEKELKALSKQLKTLCGCGGTVKDGVIEIQGEHREKIKQHLDGLFKQVKLAGS</sequence>
<dbReference type="GO" id="GO:0003729">
    <property type="term" value="F:mRNA binding"/>
    <property type="evidence" value="ECO:0007669"/>
    <property type="project" value="TreeGrafter"/>
</dbReference>
<gene>
    <name evidence="5" type="ORF">COA96_00575</name>
</gene>
<dbReference type="GO" id="GO:0002188">
    <property type="term" value="P:translation reinitiation"/>
    <property type="evidence" value="ECO:0007669"/>
    <property type="project" value="TreeGrafter"/>
</dbReference>
<dbReference type="PANTHER" id="PTHR12789:SF0">
    <property type="entry name" value="DENSITY-REGULATED PROTEIN"/>
    <property type="match status" value="1"/>
</dbReference>
<evidence type="ECO:0000313" key="6">
    <source>
        <dbReference type="Proteomes" id="UP000218327"/>
    </source>
</evidence>
<dbReference type="PIRSF" id="PIRSF037511">
    <property type="entry name" value="Transl_init_SUI1_pro"/>
    <property type="match status" value="1"/>
</dbReference>
<comment type="similarity">
    <text evidence="1">Belongs to the SUI1 family.</text>
</comment>
<dbReference type="InterPro" id="IPR050318">
    <property type="entry name" value="DENR/SUI1_TIF"/>
</dbReference>
<keyword evidence="2" id="KW-0810">Translation regulation</keyword>
<dbReference type="PROSITE" id="PS50296">
    <property type="entry name" value="SUI1"/>
    <property type="match status" value="1"/>
</dbReference>
<organism evidence="5 6">
    <name type="scientific">SAR86 cluster bacterium</name>
    <dbReference type="NCBI Taxonomy" id="2030880"/>
    <lineage>
        <taxon>Bacteria</taxon>
        <taxon>Pseudomonadati</taxon>
        <taxon>Pseudomonadota</taxon>
        <taxon>Gammaproteobacteria</taxon>
        <taxon>SAR86 cluster</taxon>
    </lineage>
</organism>
<name>A0A2A5BBF8_9GAMM</name>
<dbReference type="SUPFAM" id="SSF55159">
    <property type="entry name" value="eIF1-like"/>
    <property type="match status" value="1"/>
</dbReference>
<dbReference type="PANTHER" id="PTHR12789">
    <property type="entry name" value="DENSITY-REGULATED PROTEIN HOMOLOG"/>
    <property type="match status" value="1"/>
</dbReference>